<dbReference type="EMBL" id="OQ948045">
    <property type="protein sequence ID" value="WLK66394.1"/>
    <property type="molecule type" value="mRNA"/>
</dbReference>
<keyword evidence="6" id="KW-0732">Signal</keyword>
<dbReference type="InterPro" id="IPR001952">
    <property type="entry name" value="Alkaline_phosphatase"/>
</dbReference>
<feature type="binding site" evidence="3">
    <location>
        <position position="55"/>
    </location>
    <ligand>
        <name>Mg(2+)</name>
        <dbReference type="ChEBI" id="CHEBI:18420"/>
    </ligand>
</feature>
<dbReference type="SMART" id="SM00098">
    <property type="entry name" value="alkPPc"/>
    <property type="match status" value="1"/>
</dbReference>
<evidence type="ECO:0000256" key="6">
    <source>
        <dbReference type="SAM" id="SignalP"/>
    </source>
</evidence>
<dbReference type="InterPro" id="IPR017850">
    <property type="entry name" value="Alkaline_phosphatase_core_sf"/>
</dbReference>
<dbReference type="Pfam" id="PF00245">
    <property type="entry name" value="Alk_phosphatase"/>
    <property type="match status" value="1"/>
</dbReference>
<evidence type="ECO:0000256" key="2">
    <source>
        <dbReference type="ARBA" id="ARBA00022553"/>
    </source>
</evidence>
<dbReference type="CDD" id="cd16012">
    <property type="entry name" value="ALP"/>
    <property type="match status" value="1"/>
</dbReference>
<keyword evidence="3" id="KW-0479">Metal-binding</keyword>
<dbReference type="EC" id="3.1.3.1" evidence="1"/>
<keyword evidence="3" id="KW-0862">Zinc</keyword>
<accession>A0AA50AEP4</accession>
<feature type="binding site" evidence="3">
    <location>
        <position position="164"/>
    </location>
    <ligand>
        <name>Mg(2+)</name>
        <dbReference type="ChEBI" id="CHEBI:18420"/>
    </ligand>
</feature>
<dbReference type="Gene3D" id="3.40.720.10">
    <property type="entry name" value="Alkaline Phosphatase, subunit A"/>
    <property type="match status" value="1"/>
</dbReference>
<dbReference type="PRINTS" id="PR00113">
    <property type="entry name" value="ALKPHPHTASE"/>
</dbReference>
<reference evidence="7" key="1">
    <citation type="submission" date="2023-05" db="EMBL/GenBank/DDBJ databases">
        <title>Sublethal effect of chlorpyrifos on predatory behavior by Eocanthecona furcellata and its preliminary mechanisms.</title>
        <authorList>
            <person name="Xu S."/>
        </authorList>
    </citation>
    <scope>NUCLEOTIDE SEQUENCE</scope>
</reference>
<feature type="signal peptide" evidence="6">
    <location>
        <begin position="1"/>
        <end position="16"/>
    </location>
</feature>
<proteinExistence type="evidence at transcript level"/>
<sequence length="515" mass="56908">MCVILFLLLVCPSILASEVFDDNHWKKTSYDDLQESLHIKHNKRVAKNVILFIGDGMGPNTITAARIYKESKEGYLYWEKFDHVGALKTYSNNKLVTDPGCSATALFAGVKANSGTLGLSSDVKRNDCFQSIIEGNRVITIAKMAQDAGKATGIVTNGRITHATTAAMYAHSANKDWECDTNMPYIAPQCKDIARQLVEDEPGKNFNVIMGGGRQQLMTDSPSIPEDPVEGNKTSTRADNRNLIAEWIRQKEVEGVRYTIPKTKKELLGLDPNQTDYLLGIFQNDHFPFASKVNYTVKNIPSLEEMATTAVKVLSNNKRGFVLMVANALIDKAHQSRRSREASDETFELSKAVEGTMKLLEAAGIKNDTLVIVTSSHSDTLTISGTPDVGSDILETPKVDITDGAVLDYATVKKNNYFDSAVSGGVVREDTTLKENTNGGNDVFVYATGPYSYLFHRIHEQTYVPEVIQYASRIGHHSHHYHLLAKARHSGSSTITSSIIVITAVQLIFRLFDFM</sequence>
<keyword evidence="2" id="KW-0597">Phosphoprotein</keyword>
<comment type="cofactor">
    <cofactor evidence="3">
        <name>Zn(2+)</name>
        <dbReference type="ChEBI" id="CHEBI:29105"/>
    </cofactor>
    <text evidence="3">Binds 2 Zn(2+) ions.</text>
</comment>
<gene>
    <name evidence="7" type="primary">GST3</name>
</gene>
<feature type="binding site" evidence="3">
    <location>
        <position position="55"/>
    </location>
    <ligand>
        <name>Zn(2+)</name>
        <dbReference type="ChEBI" id="CHEBI:29105"/>
        <label>2</label>
    </ligand>
</feature>
<dbReference type="GO" id="GO:0004035">
    <property type="term" value="F:alkaline phosphatase activity"/>
    <property type="evidence" value="ECO:0007669"/>
    <property type="project" value="UniProtKB-EC"/>
</dbReference>
<feature type="binding site" evidence="3">
    <location>
        <position position="331"/>
    </location>
    <ligand>
        <name>Zn(2+)</name>
        <dbReference type="ChEBI" id="CHEBI:29105"/>
        <label>2</label>
    </ligand>
</feature>
<comment type="similarity">
    <text evidence="4">Belongs to the alkaline phosphatase family.</text>
</comment>
<dbReference type="GO" id="GO:0046872">
    <property type="term" value="F:metal ion binding"/>
    <property type="evidence" value="ECO:0007669"/>
    <property type="project" value="UniProtKB-KW"/>
</dbReference>
<organism evidence="7">
    <name type="scientific">Eocanthecona furcellata</name>
    <dbReference type="NCBI Taxonomy" id="696902"/>
    <lineage>
        <taxon>Eukaryota</taxon>
        <taxon>Metazoa</taxon>
        <taxon>Ecdysozoa</taxon>
        <taxon>Arthropoda</taxon>
        <taxon>Hexapoda</taxon>
        <taxon>Insecta</taxon>
        <taxon>Pterygota</taxon>
        <taxon>Neoptera</taxon>
        <taxon>Paraneoptera</taxon>
        <taxon>Hemiptera</taxon>
        <taxon>Heteroptera</taxon>
        <taxon>Panheteroptera</taxon>
        <taxon>Pentatomomorpha</taxon>
        <taxon>Pentatomoidea</taxon>
        <taxon>Pentatomidae</taxon>
        <taxon>Asopinae</taxon>
        <taxon>Eocanthecona</taxon>
    </lineage>
</organism>
<feature type="region of interest" description="Disordered" evidence="5">
    <location>
        <begin position="215"/>
        <end position="235"/>
    </location>
</feature>
<dbReference type="PANTHER" id="PTHR11596">
    <property type="entry name" value="ALKALINE PHOSPHATASE"/>
    <property type="match status" value="1"/>
</dbReference>
<evidence type="ECO:0000256" key="3">
    <source>
        <dbReference type="PIRSR" id="PIRSR601952-2"/>
    </source>
</evidence>
<feature type="binding site" evidence="3">
    <location>
        <position position="162"/>
    </location>
    <ligand>
        <name>Mg(2+)</name>
        <dbReference type="ChEBI" id="CHEBI:18420"/>
    </ligand>
</feature>
<keyword evidence="3" id="KW-0460">Magnesium</keyword>
<evidence type="ECO:0000256" key="1">
    <source>
        <dbReference type="ARBA" id="ARBA00012647"/>
    </source>
</evidence>
<evidence type="ECO:0000256" key="5">
    <source>
        <dbReference type="SAM" id="MobiDB-lite"/>
    </source>
</evidence>
<dbReference type="PANTHER" id="PTHR11596:SF5">
    <property type="entry name" value="ALKALINE PHOSPHATASE"/>
    <property type="match status" value="1"/>
</dbReference>
<name>A0AA50AEP4_9HEMI</name>
<feature type="chain" id="PRO_5041366043" description="alkaline phosphatase" evidence="6">
    <location>
        <begin position="17"/>
        <end position="515"/>
    </location>
</feature>
<feature type="binding site" evidence="3">
    <location>
        <position position="377"/>
    </location>
    <ligand>
        <name>Zn(2+)</name>
        <dbReference type="ChEBI" id="CHEBI:29105"/>
        <label>2</label>
    </ligand>
</feature>
<dbReference type="AlphaFoldDB" id="A0AA50AEP4"/>
<comment type="cofactor">
    <cofactor evidence="3">
        <name>Mg(2+)</name>
        <dbReference type="ChEBI" id="CHEBI:18420"/>
    </cofactor>
    <text evidence="3">Binds 1 Mg(2+) ion.</text>
</comment>
<dbReference type="SUPFAM" id="SSF53649">
    <property type="entry name" value="Alkaline phosphatase-like"/>
    <property type="match status" value="1"/>
</dbReference>
<evidence type="ECO:0000313" key="7">
    <source>
        <dbReference type="EMBL" id="WLK66394.1"/>
    </source>
</evidence>
<protein>
    <recommendedName>
        <fullName evidence="1">alkaline phosphatase</fullName>
        <ecNumber evidence="1">3.1.3.1</ecNumber>
    </recommendedName>
</protein>
<evidence type="ECO:0000256" key="4">
    <source>
        <dbReference type="RuleBase" id="RU003946"/>
    </source>
</evidence>